<reference evidence="1 2" key="1">
    <citation type="journal article" date="2007" name="Int. J. Syst. Evol. Microbiol.">
        <title>Marixanthomonas ophiurae gen. nov., sp. nov., a marine bacterium of the family Flavobacteriaceae isolated from a deep-sea brittle star.</title>
        <authorList>
            <person name="Romanenko L.A."/>
            <person name="Uchino M."/>
            <person name="Frolova G.M."/>
            <person name="Mikhailov V.V."/>
        </authorList>
    </citation>
    <scope>NUCLEOTIDE SEQUENCE [LARGE SCALE GENOMIC DNA]</scope>
    <source>
        <strain evidence="1 2">KMM 3046</strain>
    </source>
</reference>
<evidence type="ECO:0008006" key="3">
    <source>
        <dbReference type="Google" id="ProtNLM"/>
    </source>
</evidence>
<name>A0A3E1QBW2_9FLAO</name>
<sequence length="219" mass="25098">MKQHSFKKYLVIFILFALPITAYMFFASGVNNFAKLPTLTKSVRNLNEFKLKDGTPVHLENNITVLGFFGKDPMAAKVGAYNLAHKIYKKNHEFKDFQIIFIVPEEAKQQSQELEAKLAEIVDTDQWKFAYGSPQAIEAVFTSLQSNFNLNSSLATPYVFIIDKEQNLRGRNEDEDVGKLYGYDSREIAEINNKMSDDIKIVLAEYRLALKKNNAKREI</sequence>
<dbReference type="AlphaFoldDB" id="A0A3E1QBW2"/>
<dbReference type="Proteomes" id="UP000261082">
    <property type="component" value="Unassembled WGS sequence"/>
</dbReference>
<evidence type="ECO:0000313" key="1">
    <source>
        <dbReference type="EMBL" id="RFN59613.1"/>
    </source>
</evidence>
<comment type="caution">
    <text evidence="1">The sequence shown here is derived from an EMBL/GenBank/DDBJ whole genome shotgun (WGS) entry which is preliminary data.</text>
</comment>
<evidence type="ECO:0000313" key="2">
    <source>
        <dbReference type="Proteomes" id="UP000261082"/>
    </source>
</evidence>
<keyword evidence="2" id="KW-1185">Reference proteome</keyword>
<organism evidence="1 2">
    <name type="scientific">Marixanthomonas ophiurae</name>
    <dbReference type="NCBI Taxonomy" id="387659"/>
    <lineage>
        <taxon>Bacteria</taxon>
        <taxon>Pseudomonadati</taxon>
        <taxon>Bacteroidota</taxon>
        <taxon>Flavobacteriia</taxon>
        <taxon>Flavobacteriales</taxon>
        <taxon>Flavobacteriaceae</taxon>
        <taxon>Marixanthomonas</taxon>
    </lineage>
</organism>
<proteinExistence type="predicted"/>
<accession>A0A3E1QBW2</accession>
<protein>
    <recommendedName>
        <fullName evidence="3">SCO family protein</fullName>
    </recommendedName>
</protein>
<dbReference type="OrthoDB" id="1437325at2"/>
<gene>
    <name evidence="1" type="ORF">DZ858_06015</name>
</gene>
<dbReference type="Gene3D" id="3.40.30.10">
    <property type="entry name" value="Glutaredoxin"/>
    <property type="match status" value="1"/>
</dbReference>
<dbReference type="RefSeq" id="WP_117158674.1">
    <property type="nucleotide sequence ID" value="NZ_QVID01000001.1"/>
</dbReference>
<dbReference type="EMBL" id="QVID01000001">
    <property type="protein sequence ID" value="RFN59613.1"/>
    <property type="molecule type" value="Genomic_DNA"/>
</dbReference>